<dbReference type="InterPro" id="IPR000601">
    <property type="entry name" value="PKD_dom"/>
</dbReference>
<proteinExistence type="predicted"/>
<keyword evidence="3" id="KW-1185">Reference proteome</keyword>
<evidence type="ECO:0000259" key="1">
    <source>
        <dbReference type="PROSITE" id="PS50093"/>
    </source>
</evidence>
<evidence type="ECO:0000313" key="3">
    <source>
        <dbReference type="Proteomes" id="UP000273001"/>
    </source>
</evidence>
<protein>
    <recommendedName>
        <fullName evidence="1">PKD domain-containing protein</fullName>
    </recommendedName>
</protein>
<reference evidence="2 3" key="1">
    <citation type="submission" date="2018-09" db="EMBL/GenBank/DDBJ databases">
        <authorList>
            <person name="Li J."/>
        </authorList>
    </citation>
    <scope>NUCLEOTIDE SEQUENCE [LARGE SCALE GENOMIC DNA]</scope>
    <source>
        <strain evidence="2 3">2129</strain>
    </source>
</reference>
<organism evidence="2 3">
    <name type="scientific">Actinomyces lilanjuaniae</name>
    <dbReference type="NCBI Taxonomy" id="2321394"/>
    <lineage>
        <taxon>Bacteria</taxon>
        <taxon>Bacillati</taxon>
        <taxon>Actinomycetota</taxon>
        <taxon>Actinomycetes</taxon>
        <taxon>Actinomycetales</taxon>
        <taxon>Actinomycetaceae</taxon>
        <taxon>Actinomyces</taxon>
    </lineage>
</organism>
<dbReference type="EMBL" id="CP032514">
    <property type="protein sequence ID" value="AYD90770.1"/>
    <property type="molecule type" value="Genomic_DNA"/>
</dbReference>
<accession>A0ABM6Z669</accession>
<sequence>MVSGNGLTRQPGGPQALVTKPVIAYTSDAPQTLTTTVAGTQVTVTATPTSYRWDWGDATTDTTTDPGAPWPDHTVHHTYATTATDVTITLTTTWTATWSLPDGTTHDLDGTLTTTDTATPFDLVRPLAYLTDDAEHAQGH</sequence>
<dbReference type="Proteomes" id="UP000273001">
    <property type="component" value="Chromosome"/>
</dbReference>
<name>A0ABM6Z669_9ACTO</name>
<evidence type="ECO:0000313" key="2">
    <source>
        <dbReference type="EMBL" id="AYD90770.1"/>
    </source>
</evidence>
<gene>
    <name evidence="2" type="ORF">D5R93_03510</name>
</gene>
<feature type="domain" description="PKD" evidence="1">
    <location>
        <begin position="45"/>
        <end position="84"/>
    </location>
</feature>
<dbReference type="PROSITE" id="PS50093">
    <property type="entry name" value="PKD"/>
    <property type="match status" value="1"/>
</dbReference>